<evidence type="ECO:0000256" key="8">
    <source>
        <dbReference type="ARBA" id="ARBA00022833"/>
    </source>
</evidence>
<dbReference type="InterPro" id="IPR051031">
    <property type="entry name" value="RING-box_E3_Ubiquitin_Ligase"/>
</dbReference>
<name>A0AAV2T1J8_CALDB</name>
<evidence type="ECO:0000256" key="3">
    <source>
        <dbReference type="ARBA" id="ARBA00004906"/>
    </source>
</evidence>
<protein>
    <recommendedName>
        <fullName evidence="10">Zinc finger RING-H2-type domain-containing protein</fullName>
    </recommendedName>
</protein>
<organism evidence="11 12">
    <name type="scientific">Calicophoron daubneyi</name>
    <name type="common">Rumen fluke</name>
    <name type="synonym">Paramphistomum daubneyi</name>
    <dbReference type="NCBI Taxonomy" id="300641"/>
    <lineage>
        <taxon>Eukaryota</taxon>
        <taxon>Metazoa</taxon>
        <taxon>Spiralia</taxon>
        <taxon>Lophotrochozoa</taxon>
        <taxon>Platyhelminthes</taxon>
        <taxon>Trematoda</taxon>
        <taxon>Digenea</taxon>
        <taxon>Plagiorchiida</taxon>
        <taxon>Pronocephalata</taxon>
        <taxon>Paramphistomoidea</taxon>
        <taxon>Paramphistomidae</taxon>
        <taxon>Calicophoron</taxon>
    </lineage>
</organism>
<dbReference type="AlphaFoldDB" id="A0AAV2T1J8"/>
<keyword evidence="6" id="KW-0863">Zinc-finger</keyword>
<evidence type="ECO:0000313" key="11">
    <source>
        <dbReference type="EMBL" id="CAL5129977.1"/>
    </source>
</evidence>
<evidence type="ECO:0000256" key="9">
    <source>
        <dbReference type="ARBA" id="ARBA00023242"/>
    </source>
</evidence>
<evidence type="ECO:0000256" key="1">
    <source>
        <dbReference type="ARBA" id="ARBA00004123"/>
    </source>
</evidence>
<evidence type="ECO:0000256" key="2">
    <source>
        <dbReference type="ARBA" id="ARBA00004496"/>
    </source>
</evidence>
<evidence type="ECO:0000256" key="7">
    <source>
        <dbReference type="ARBA" id="ARBA00022786"/>
    </source>
</evidence>
<keyword evidence="5" id="KW-0479">Metal-binding</keyword>
<sequence>MSAMEVEEEPPARAQSQSQVVAKKRFEIKKWYAVALWAWDIVVDNCAICRNHIMDLCIECQANHASAAGEECTVAWGICNVMGGCCQKLCPRSSAKDEVAEQRRLLSVSSGSYDAGQPAYGSLTPPDVAVVEQPQDLNGKMTDIIKTVESRVVDAGASDFNALDNQDYTERAKYYAENVASRPLGPPALSVILPRTFGNPASVIDTPTISKNEVQAARKIARTNAELFQAMCVQEQPDLIVQFNQT</sequence>
<reference evidence="11" key="1">
    <citation type="submission" date="2024-06" db="EMBL/GenBank/DDBJ databases">
        <authorList>
            <person name="Liu X."/>
            <person name="Lenzi L."/>
            <person name="Haldenby T S."/>
            <person name="Uol C."/>
        </authorList>
    </citation>
    <scope>NUCLEOTIDE SEQUENCE</scope>
</reference>
<accession>A0AAV2T1J8</accession>
<dbReference type="SUPFAM" id="SSF57850">
    <property type="entry name" value="RING/U-box"/>
    <property type="match status" value="1"/>
</dbReference>
<dbReference type="Gene3D" id="3.30.40.10">
    <property type="entry name" value="Zinc/RING finger domain, C3HC4 (zinc finger)"/>
    <property type="match status" value="1"/>
</dbReference>
<keyword evidence="8" id="KW-0862">Zinc</keyword>
<comment type="caution">
    <text evidence="11">The sequence shown here is derived from an EMBL/GenBank/DDBJ whole genome shotgun (WGS) entry which is preliminary data.</text>
</comment>
<gene>
    <name evidence="11" type="ORF">CDAUBV1_LOCUS1427</name>
</gene>
<evidence type="ECO:0000256" key="6">
    <source>
        <dbReference type="ARBA" id="ARBA00022771"/>
    </source>
</evidence>
<proteinExistence type="predicted"/>
<dbReference type="EMBL" id="CAXLJL010000057">
    <property type="protein sequence ID" value="CAL5129977.1"/>
    <property type="molecule type" value="Genomic_DNA"/>
</dbReference>
<keyword evidence="7" id="KW-0833">Ubl conjugation pathway</keyword>
<dbReference type="InterPro" id="IPR024766">
    <property type="entry name" value="Znf_RING_H2"/>
</dbReference>
<dbReference type="Pfam" id="PF12678">
    <property type="entry name" value="zf-rbx1"/>
    <property type="match status" value="1"/>
</dbReference>
<dbReference type="GO" id="GO:0008270">
    <property type="term" value="F:zinc ion binding"/>
    <property type="evidence" value="ECO:0007669"/>
    <property type="project" value="UniProtKB-KW"/>
</dbReference>
<evidence type="ECO:0000256" key="4">
    <source>
        <dbReference type="ARBA" id="ARBA00022490"/>
    </source>
</evidence>
<dbReference type="InterPro" id="IPR013083">
    <property type="entry name" value="Znf_RING/FYVE/PHD"/>
</dbReference>
<evidence type="ECO:0000313" key="12">
    <source>
        <dbReference type="Proteomes" id="UP001497525"/>
    </source>
</evidence>
<evidence type="ECO:0000256" key="5">
    <source>
        <dbReference type="ARBA" id="ARBA00022723"/>
    </source>
</evidence>
<dbReference type="Proteomes" id="UP001497525">
    <property type="component" value="Unassembled WGS sequence"/>
</dbReference>
<feature type="domain" description="Zinc finger RING-H2-type" evidence="10">
    <location>
        <begin position="44"/>
        <end position="80"/>
    </location>
</feature>
<comment type="pathway">
    <text evidence="3">Protein modification; protein ubiquitination.</text>
</comment>
<keyword evidence="9" id="KW-0539">Nucleus</keyword>
<evidence type="ECO:0000259" key="10">
    <source>
        <dbReference type="Pfam" id="PF12678"/>
    </source>
</evidence>
<keyword evidence="4" id="KW-0963">Cytoplasm</keyword>
<comment type="subcellular location">
    <subcellularLocation>
        <location evidence="2">Cytoplasm</location>
    </subcellularLocation>
    <subcellularLocation>
        <location evidence="1">Nucleus</location>
    </subcellularLocation>
</comment>
<dbReference type="PANTHER" id="PTHR11210">
    <property type="entry name" value="RING BOX"/>
    <property type="match status" value="1"/>
</dbReference>